<evidence type="ECO:0000256" key="2">
    <source>
        <dbReference type="SAM" id="SignalP"/>
    </source>
</evidence>
<dbReference type="EMBL" id="QPKV01000008">
    <property type="protein sequence ID" value="RDC55075.1"/>
    <property type="molecule type" value="Genomic_DNA"/>
</dbReference>
<dbReference type="AlphaFoldDB" id="A0A369PV02"/>
<feature type="signal peptide" evidence="2">
    <location>
        <begin position="1"/>
        <end position="19"/>
    </location>
</feature>
<gene>
    <name evidence="4" type="ORF">DU508_18145</name>
</gene>
<evidence type="ECO:0000256" key="1">
    <source>
        <dbReference type="ARBA" id="ARBA00022729"/>
    </source>
</evidence>
<dbReference type="PANTHER" id="PTHR43037">
    <property type="entry name" value="UNNAMED PRODUCT-RELATED"/>
    <property type="match status" value="1"/>
</dbReference>
<organism evidence="4 5">
    <name type="scientific">Pedobacter chinensis</name>
    <dbReference type="NCBI Taxonomy" id="2282421"/>
    <lineage>
        <taxon>Bacteria</taxon>
        <taxon>Pseudomonadati</taxon>
        <taxon>Bacteroidota</taxon>
        <taxon>Sphingobacteriia</taxon>
        <taxon>Sphingobacteriales</taxon>
        <taxon>Sphingobacteriaceae</taxon>
        <taxon>Pedobacter</taxon>
    </lineage>
</organism>
<dbReference type="RefSeq" id="WP_115404187.1">
    <property type="nucleotide sequence ID" value="NZ_QPKV01000008.1"/>
</dbReference>
<comment type="caution">
    <text evidence="4">The sequence shown here is derived from an EMBL/GenBank/DDBJ whole genome shotgun (WGS) entry which is preliminary data.</text>
</comment>
<name>A0A369PV02_9SPHI</name>
<accession>A0A369PV02</accession>
<keyword evidence="1 2" id="KW-0732">Signal</keyword>
<feature type="chain" id="PRO_5017060381" evidence="2">
    <location>
        <begin position="20"/>
        <end position="260"/>
    </location>
</feature>
<dbReference type="GO" id="GO:0016787">
    <property type="term" value="F:hydrolase activity"/>
    <property type="evidence" value="ECO:0007669"/>
    <property type="project" value="InterPro"/>
</dbReference>
<dbReference type="InterPro" id="IPR003140">
    <property type="entry name" value="PLipase/COase/thioEstase"/>
</dbReference>
<proteinExistence type="predicted"/>
<evidence type="ECO:0000313" key="5">
    <source>
        <dbReference type="Proteomes" id="UP000253961"/>
    </source>
</evidence>
<dbReference type="InterPro" id="IPR029058">
    <property type="entry name" value="AB_hydrolase_fold"/>
</dbReference>
<reference evidence="4 5" key="1">
    <citation type="submission" date="2018-07" db="EMBL/GenBank/DDBJ databases">
        <title>Pedobacter sp. nov., isolated from soil.</title>
        <authorList>
            <person name="Zhou L.Y."/>
            <person name="Du Z.J."/>
        </authorList>
    </citation>
    <scope>NUCLEOTIDE SEQUENCE [LARGE SCALE GENOMIC DNA]</scope>
    <source>
        <strain evidence="4 5">JDX94</strain>
    </source>
</reference>
<sequence length="260" mass="29718">MKKIFLSICILFSIITLNAQDLKKYDRGNFIKGKDSIYYRILFPENFNPTQKYPILFVLHGRGESGKDNEKQLTHGAKLFLKDDIRKKFPAIIVFPQCPVESYWANVNITSNDKGKRNFSFVEGGKPTAAMHALQRMVKDFLKKPFVNKEQVYVGGLSMGGMGTYELLRRQRKTFAAAFAICGGDNTNNIKKYQHIPLWIFHGGKDDIVDPAFSMAIAERLKTVGKEVKFTLYPNANHNSWDSAFAEPELLPWLFSHKKN</sequence>
<feature type="domain" description="Phospholipase/carboxylesterase/thioesterase" evidence="3">
    <location>
        <begin position="55"/>
        <end position="244"/>
    </location>
</feature>
<protein>
    <submittedName>
        <fullName evidence="4">Phospholipase</fullName>
    </submittedName>
</protein>
<dbReference type="Pfam" id="PF02230">
    <property type="entry name" value="Abhydrolase_2"/>
    <property type="match status" value="1"/>
</dbReference>
<dbReference type="Proteomes" id="UP000253961">
    <property type="component" value="Unassembled WGS sequence"/>
</dbReference>
<dbReference type="OrthoDB" id="9764953at2"/>
<evidence type="ECO:0000259" key="3">
    <source>
        <dbReference type="Pfam" id="PF02230"/>
    </source>
</evidence>
<dbReference type="Gene3D" id="3.40.50.1820">
    <property type="entry name" value="alpha/beta hydrolase"/>
    <property type="match status" value="1"/>
</dbReference>
<dbReference type="PANTHER" id="PTHR43037:SF1">
    <property type="entry name" value="BLL1128 PROTEIN"/>
    <property type="match status" value="1"/>
</dbReference>
<dbReference type="InterPro" id="IPR050955">
    <property type="entry name" value="Plant_Biomass_Hydrol_Est"/>
</dbReference>
<keyword evidence="5" id="KW-1185">Reference proteome</keyword>
<evidence type="ECO:0000313" key="4">
    <source>
        <dbReference type="EMBL" id="RDC55075.1"/>
    </source>
</evidence>
<dbReference type="SUPFAM" id="SSF53474">
    <property type="entry name" value="alpha/beta-Hydrolases"/>
    <property type="match status" value="1"/>
</dbReference>